<protein>
    <recommendedName>
        <fullName evidence="3">DUF697 domain-containing protein</fullName>
    </recommendedName>
</protein>
<proteinExistence type="predicted"/>
<name>A0AAJ1FM41_FUSVC</name>
<sequence length="252" mass="27739">MLEDRRDKCHAIIHGAAVTTGGIGAGLAQIPLADSIPITAAQVAMIVAIAKVYDIDLAEGAAKGLLGGFSASVVGRNVAGVLIGWIPGIGNALKASTAAALTEAIGWAAVHHFENLEAEKRVSFNYGTYAGEVKAEEKFREVLGKLMNRDYFLFSLYRLISYVKEEENIKLEQTTRFLENILSTLDKETELRVFKELQDVVLYGNNLDIIENYISKLTIEDSIKFTETLKMLEELDNFKSTTFLAIYNKLNA</sequence>
<evidence type="ECO:0000313" key="1">
    <source>
        <dbReference type="EMBL" id="MCW0263523.1"/>
    </source>
</evidence>
<organism evidence="1 2">
    <name type="scientific">Fusobacterium vincentii</name>
    <name type="common">Fusobacterium nucleatum subsp. vincentii</name>
    <dbReference type="NCBI Taxonomy" id="155615"/>
    <lineage>
        <taxon>Bacteria</taxon>
        <taxon>Fusobacteriati</taxon>
        <taxon>Fusobacteriota</taxon>
        <taxon>Fusobacteriia</taxon>
        <taxon>Fusobacteriales</taxon>
        <taxon>Fusobacteriaceae</taxon>
        <taxon>Fusobacterium</taxon>
    </lineage>
</organism>
<dbReference type="Proteomes" id="UP001139307">
    <property type="component" value="Unassembled WGS sequence"/>
</dbReference>
<gene>
    <name evidence="1" type="ORF">NLX61_03970</name>
</gene>
<evidence type="ECO:0008006" key="3">
    <source>
        <dbReference type="Google" id="ProtNLM"/>
    </source>
</evidence>
<accession>A0AAJ1FM41</accession>
<dbReference type="RefSeq" id="WP_023036089.1">
    <property type="nucleotide sequence ID" value="NZ_JAMXTT010000004.1"/>
</dbReference>
<comment type="caution">
    <text evidence="1">The sequence shown here is derived from an EMBL/GenBank/DDBJ whole genome shotgun (WGS) entry which is preliminary data.</text>
</comment>
<dbReference type="AlphaFoldDB" id="A0AAJ1FM41"/>
<evidence type="ECO:0000313" key="2">
    <source>
        <dbReference type="Proteomes" id="UP001139307"/>
    </source>
</evidence>
<dbReference type="EMBL" id="JAMXTT010000004">
    <property type="protein sequence ID" value="MCW0263523.1"/>
    <property type="molecule type" value="Genomic_DNA"/>
</dbReference>
<reference evidence="1" key="1">
    <citation type="submission" date="2022-06" db="EMBL/GenBank/DDBJ databases">
        <title>Draft Genome Sequence of Fusobacterium vincentii Strain CNGBCC1850030, Isolated from Healthy Human Feces.</title>
        <authorList>
            <person name="Jing X."/>
            <person name="Liu C."/>
            <person name="Ye Y."/>
            <person name="Xu J."/>
            <person name="Huang H."/>
            <person name="Wang B."/>
            <person name="Wei J."/>
            <person name="Zhao J."/>
        </authorList>
    </citation>
    <scope>NUCLEOTIDE SEQUENCE</scope>
    <source>
        <strain evidence="1">CNGBCC1850030</strain>
    </source>
</reference>